<keyword evidence="1" id="KW-0732">Signal</keyword>
<comment type="caution">
    <text evidence="2">The sequence shown here is derived from an EMBL/GenBank/DDBJ whole genome shotgun (WGS) entry which is preliminary data.</text>
</comment>
<organism evidence="2 3">
    <name type="scientific">Marinicella pacifica</name>
    <dbReference type="NCBI Taxonomy" id="1171543"/>
    <lineage>
        <taxon>Bacteria</taxon>
        <taxon>Pseudomonadati</taxon>
        <taxon>Pseudomonadota</taxon>
        <taxon>Gammaproteobacteria</taxon>
        <taxon>Lysobacterales</taxon>
        <taxon>Marinicellaceae</taxon>
        <taxon>Marinicella</taxon>
    </lineage>
</organism>
<evidence type="ECO:0000313" key="2">
    <source>
        <dbReference type="EMBL" id="GGF87222.1"/>
    </source>
</evidence>
<accession>A0A917FII4</accession>
<dbReference type="EMBL" id="BMEO01000002">
    <property type="protein sequence ID" value="GGF87222.1"/>
    <property type="molecule type" value="Genomic_DNA"/>
</dbReference>
<sequence>MRMKKQFLTLFAAGTMVAGSAFADTTLIYGNDQGQETTRMMLTPDVVKVSTNDETNTDVIFNGNKTEFVVVNHDEKSFMVFGEKEIEALSDVSAMMDRMIEKQMANIPEAQREQMRGMMESMIKNQMPKQAAAPVYKKSGDSKEYNGYNCDVVVKTVEGQSSGSFCVTEYGKLDVAPAEYAVISKFMKIAEKMASQFGQDNSMNFAAIGEVLPVYFKDAGQTGILMDVDNGDIDAALLTVPEGYKQQELPKEMF</sequence>
<reference evidence="2" key="1">
    <citation type="journal article" date="2014" name="Int. J. Syst. Evol. Microbiol.">
        <title>Complete genome sequence of Corynebacterium casei LMG S-19264T (=DSM 44701T), isolated from a smear-ripened cheese.</title>
        <authorList>
            <consortium name="US DOE Joint Genome Institute (JGI-PGF)"/>
            <person name="Walter F."/>
            <person name="Albersmeier A."/>
            <person name="Kalinowski J."/>
            <person name="Ruckert C."/>
        </authorList>
    </citation>
    <scope>NUCLEOTIDE SEQUENCE</scope>
    <source>
        <strain evidence="2">CGMCC 1.12181</strain>
    </source>
</reference>
<feature type="chain" id="PRO_5037620947" description="DUF4412 domain-containing protein" evidence="1">
    <location>
        <begin position="24"/>
        <end position="254"/>
    </location>
</feature>
<dbReference type="AlphaFoldDB" id="A0A917FII4"/>
<protein>
    <recommendedName>
        <fullName evidence="4">DUF4412 domain-containing protein</fullName>
    </recommendedName>
</protein>
<gene>
    <name evidence="2" type="ORF">GCM10011365_05350</name>
</gene>
<evidence type="ECO:0000313" key="3">
    <source>
        <dbReference type="Proteomes" id="UP000605253"/>
    </source>
</evidence>
<reference evidence="2" key="2">
    <citation type="submission" date="2020-09" db="EMBL/GenBank/DDBJ databases">
        <authorList>
            <person name="Sun Q."/>
            <person name="Zhou Y."/>
        </authorList>
    </citation>
    <scope>NUCLEOTIDE SEQUENCE</scope>
    <source>
        <strain evidence="2">CGMCC 1.12181</strain>
    </source>
</reference>
<name>A0A917FII4_9GAMM</name>
<evidence type="ECO:0008006" key="4">
    <source>
        <dbReference type="Google" id="ProtNLM"/>
    </source>
</evidence>
<proteinExistence type="predicted"/>
<feature type="signal peptide" evidence="1">
    <location>
        <begin position="1"/>
        <end position="23"/>
    </location>
</feature>
<dbReference type="Proteomes" id="UP000605253">
    <property type="component" value="Unassembled WGS sequence"/>
</dbReference>
<keyword evidence="3" id="KW-1185">Reference proteome</keyword>
<evidence type="ECO:0000256" key="1">
    <source>
        <dbReference type="SAM" id="SignalP"/>
    </source>
</evidence>